<feature type="signal peptide" evidence="1">
    <location>
        <begin position="1"/>
        <end position="21"/>
    </location>
</feature>
<keyword evidence="3" id="KW-1185">Reference proteome</keyword>
<dbReference type="AlphaFoldDB" id="A0A1Y1VGY9"/>
<reference evidence="2 3" key="2">
    <citation type="submission" date="2016-08" db="EMBL/GenBank/DDBJ databases">
        <title>Pervasive Adenine N6-methylation of Active Genes in Fungi.</title>
        <authorList>
            <consortium name="DOE Joint Genome Institute"/>
            <person name="Mondo S.J."/>
            <person name="Dannebaum R.O."/>
            <person name="Kuo R.C."/>
            <person name="Labutti K."/>
            <person name="Haridas S."/>
            <person name="Kuo A."/>
            <person name="Salamov A."/>
            <person name="Ahrendt S.R."/>
            <person name="Lipzen A."/>
            <person name="Sullivan W."/>
            <person name="Andreopoulos W.B."/>
            <person name="Clum A."/>
            <person name="Lindquist E."/>
            <person name="Daum C."/>
            <person name="Ramamoorthy G.K."/>
            <person name="Gryganskyi A."/>
            <person name="Culley D."/>
            <person name="Magnuson J.K."/>
            <person name="James T.Y."/>
            <person name="O'Malley M.A."/>
            <person name="Stajich J.E."/>
            <person name="Spatafora J.W."/>
            <person name="Visel A."/>
            <person name="Grigoriev I.V."/>
        </authorList>
    </citation>
    <scope>NUCLEOTIDE SEQUENCE [LARGE SCALE GENOMIC DNA]</scope>
    <source>
        <strain evidence="3">finn</strain>
    </source>
</reference>
<dbReference type="Proteomes" id="UP000193719">
    <property type="component" value="Unassembled WGS sequence"/>
</dbReference>
<evidence type="ECO:0000313" key="2">
    <source>
        <dbReference type="EMBL" id="ORX55997.1"/>
    </source>
</evidence>
<reference evidence="2 3" key="1">
    <citation type="submission" date="2016-08" db="EMBL/GenBank/DDBJ databases">
        <title>Genomes of anaerobic fungi encode conserved fungal cellulosomes for biomass hydrolysis.</title>
        <authorList>
            <consortium name="DOE Joint Genome Institute"/>
            <person name="Haitjema C.H."/>
            <person name="Gilmore S.P."/>
            <person name="Henske J.K."/>
            <person name="Solomon K.V."/>
            <person name="De Groot R."/>
            <person name="Kuo A."/>
            <person name="Mondo S.J."/>
            <person name="Salamov A.A."/>
            <person name="Labutti K."/>
            <person name="Zhao Z."/>
            <person name="Chiniquy J."/>
            <person name="Barry K."/>
            <person name="Brewer H.M."/>
            <person name="Purvine S.O."/>
            <person name="Wright A.T."/>
            <person name="Boxma B."/>
            <person name="Van Alen T."/>
            <person name="Hackstein J.H."/>
            <person name="Baker S.E."/>
            <person name="Grigoriev I.V."/>
            <person name="O'Malley M.A."/>
        </authorList>
    </citation>
    <scope>NUCLEOTIDE SEQUENCE [LARGE SCALE GENOMIC DNA]</scope>
    <source>
        <strain evidence="3">finn</strain>
    </source>
</reference>
<dbReference type="EMBL" id="MCFH01000008">
    <property type="protein sequence ID" value="ORX55997.1"/>
    <property type="molecule type" value="Genomic_DNA"/>
</dbReference>
<proteinExistence type="predicted"/>
<comment type="caution">
    <text evidence="2">The sequence shown here is derived from an EMBL/GenBank/DDBJ whole genome shotgun (WGS) entry which is preliminary data.</text>
</comment>
<gene>
    <name evidence="2" type="ORF">BCR36DRAFT_581167</name>
</gene>
<sequence length="319" mass="34910">MKFSNLGFVLGSLIATEAVSAGFLGILTKQIESATDIIKDVADVTKALTTTIDQLTPNSKKLSGIVTPLINNMWVSLDSQSSEQSYTSAKFEDVVKSLSNGLSGLKLSDVCSESFKSYMDTDDYKNARTCIDSFSSSSFNVTDTCDESKCFDIVVPTKIINDCSSAEDDKNAVEIIKLLIGDLDYTQSFQCSKYFDGEYCGSYMMRYNKQETLVEGEQTAYAKAACSCYSYINKLEGNESYNREIVKLSNGIINNKKDLICNGQFPANDDVTAAVKPKEKNIIEKAKDGVTGIFSSDSTTVTVSKITVAIFAMVLSFLY</sequence>
<evidence type="ECO:0000256" key="1">
    <source>
        <dbReference type="SAM" id="SignalP"/>
    </source>
</evidence>
<evidence type="ECO:0000313" key="3">
    <source>
        <dbReference type="Proteomes" id="UP000193719"/>
    </source>
</evidence>
<feature type="chain" id="PRO_5012485838" evidence="1">
    <location>
        <begin position="22"/>
        <end position="319"/>
    </location>
</feature>
<keyword evidence="1" id="KW-0732">Signal</keyword>
<name>A0A1Y1VGY9_9FUNG</name>
<protein>
    <submittedName>
        <fullName evidence="2">Uncharacterized protein</fullName>
    </submittedName>
</protein>
<accession>A0A1Y1VGY9</accession>
<organism evidence="2 3">
    <name type="scientific">Piromyces finnis</name>
    <dbReference type="NCBI Taxonomy" id="1754191"/>
    <lineage>
        <taxon>Eukaryota</taxon>
        <taxon>Fungi</taxon>
        <taxon>Fungi incertae sedis</taxon>
        <taxon>Chytridiomycota</taxon>
        <taxon>Chytridiomycota incertae sedis</taxon>
        <taxon>Neocallimastigomycetes</taxon>
        <taxon>Neocallimastigales</taxon>
        <taxon>Neocallimastigaceae</taxon>
        <taxon>Piromyces</taxon>
    </lineage>
</organism>